<evidence type="ECO:0000256" key="7">
    <source>
        <dbReference type="ARBA" id="ARBA00022989"/>
    </source>
</evidence>
<feature type="transmembrane region" description="Helical" evidence="9">
    <location>
        <begin position="74"/>
        <end position="98"/>
    </location>
</feature>
<dbReference type="GO" id="GO:0015423">
    <property type="term" value="F:ABC-type maltose transporter activity"/>
    <property type="evidence" value="ECO:0007669"/>
    <property type="project" value="TreeGrafter"/>
</dbReference>
<comment type="function">
    <text evidence="10">Part of the ABC transporter complex MalEFGK involved in maltose/maltodextrin import. Probably responsible for the translocation of the substrate across the membrane.</text>
</comment>
<dbReference type="Gene3D" id="1.20.58.370">
    <property type="entry name" value="MalF N-terminal region-like"/>
    <property type="match status" value="1"/>
</dbReference>
<evidence type="ECO:0000256" key="3">
    <source>
        <dbReference type="ARBA" id="ARBA00022448"/>
    </source>
</evidence>
<comment type="caution">
    <text evidence="12">The sequence shown here is derived from an EMBL/GenBank/DDBJ whole genome shotgun (WGS) entry which is preliminary data.</text>
</comment>
<reference evidence="13" key="1">
    <citation type="submission" date="2019-02" db="EMBL/GenBank/DDBJ databases">
        <title>Glaciihabitans arcticus sp. nov., a psychrotolerant bacterium isolated from polar soil.</title>
        <authorList>
            <person name="Dahal R.H."/>
        </authorList>
    </citation>
    <scope>NUCLEOTIDE SEQUENCE [LARGE SCALE GENOMIC DNA]</scope>
    <source>
        <strain evidence="13">RP-3-7</strain>
    </source>
</reference>
<comment type="subcellular location">
    <subcellularLocation>
        <location evidence="1 9">Cell membrane</location>
        <topology evidence="1 9">Multi-pass membrane protein</topology>
    </subcellularLocation>
</comment>
<dbReference type="InterPro" id="IPR035906">
    <property type="entry name" value="MetI-like_sf"/>
</dbReference>
<evidence type="ECO:0000259" key="11">
    <source>
        <dbReference type="PROSITE" id="PS50928"/>
    </source>
</evidence>
<feature type="transmembrane region" description="Helical" evidence="9">
    <location>
        <begin position="326"/>
        <end position="349"/>
    </location>
</feature>
<dbReference type="Gene3D" id="1.10.3720.10">
    <property type="entry name" value="MetI-like"/>
    <property type="match status" value="1"/>
</dbReference>
<feature type="transmembrane region" description="Helical" evidence="9">
    <location>
        <begin position="427"/>
        <end position="446"/>
    </location>
</feature>
<dbReference type="Proteomes" id="UP000294194">
    <property type="component" value="Unassembled WGS sequence"/>
</dbReference>
<dbReference type="SUPFAM" id="SSF160964">
    <property type="entry name" value="MalF N-terminal region-like"/>
    <property type="match status" value="1"/>
</dbReference>
<sequence length="524" mass="56701">MTRPSTQPSKYKETPTLKAVLIKIIALGLLDAVVVYALFVLFLKESWVAFVLVAIGLVAINWIYLTRRALPAKYLAPGIVFLIIFQLFAVGYSAYIAFTNFGDGHNSTREDAIDSIVAKSLQRVENSPTYDLTVLDQLGTYSFLVTEPDGTVSLGNVESPLEPVDNAQLSGSGKAIGLDGYTALDFAGILANQQAISALAVPLTDNPSDGALRTPDGSKAFLYESTLKYDEAAGSFTDETSGTVFIDRGNGQFETAEGETIQPGWKIDVGFANFARAFGEEEIRRPLIGVVIWTFAFAILSVATTFALGLFLAVVFNDARMKGRRFYRVIAILPYAFPAFLSALVWAGLMNRDFGFINQVLLGGADVPWLTDPVLAKVSILIVNLWLGFPYMFLVSTGALQAIPDEIVEAAKVDGAKPWALFRHIKLPLLMVSLAPLLISSFAFNFNNFNLIYMLTGGGPRDIGADVNVGATDILITLVYKVAFGSVAGRDYGLASAFAIIIFIVVATVSVIGFRQTKALEDLN</sequence>
<evidence type="ECO:0000256" key="10">
    <source>
        <dbReference type="RuleBase" id="RU367050"/>
    </source>
</evidence>
<dbReference type="InterPro" id="IPR047103">
    <property type="entry name" value="MalF_P2_sf"/>
</dbReference>
<keyword evidence="5 10" id="KW-0762">Sugar transport</keyword>
<evidence type="ECO:0000256" key="9">
    <source>
        <dbReference type="RuleBase" id="RU363032"/>
    </source>
</evidence>
<evidence type="ECO:0000256" key="2">
    <source>
        <dbReference type="ARBA" id="ARBA00009047"/>
    </source>
</evidence>
<feature type="transmembrane region" description="Helical" evidence="9">
    <location>
        <begin position="47"/>
        <end position="65"/>
    </location>
</feature>
<feature type="transmembrane region" description="Helical" evidence="9">
    <location>
        <begin position="290"/>
        <end position="314"/>
    </location>
</feature>
<dbReference type="InterPro" id="IPR035277">
    <property type="entry name" value="MalF_N"/>
</dbReference>
<dbReference type="PANTHER" id="PTHR47314:SF1">
    <property type="entry name" value="MALTOSE_MALTODEXTRIN TRANSPORT SYSTEM PERMEASE PROTEIN MALF"/>
    <property type="match status" value="1"/>
</dbReference>
<evidence type="ECO:0000256" key="1">
    <source>
        <dbReference type="ARBA" id="ARBA00004651"/>
    </source>
</evidence>
<dbReference type="SUPFAM" id="SSF161098">
    <property type="entry name" value="MetI-like"/>
    <property type="match status" value="1"/>
</dbReference>
<evidence type="ECO:0000256" key="8">
    <source>
        <dbReference type="ARBA" id="ARBA00023136"/>
    </source>
</evidence>
<keyword evidence="7 9" id="KW-1133">Transmembrane helix</keyword>
<keyword evidence="13" id="KW-1185">Reference proteome</keyword>
<evidence type="ECO:0000313" key="13">
    <source>
        <dbReference type="Proteomes" id="UP000294194"/>
    </source>
</evidence>
<keyword evidence="4 10" id="KW-1003">Cell membrane</keyword>
<dbReference type="Gene3D" id="2.40.430.10">
    <property type="entry name" value="D-maltodextrin-binding protein, MBP"/>
    <property type="match status" value="1"/>
</dbReference>
<keyword evidence="6 9" id="KW-0812">Transmembrane</keyword>
<feature type="transmembrane region" description="Helical" evidence="9">
    <location>
        <begin position="492"/>
        <end position="514"/>
    </location>
</feature>
<comment type="similarity">
    <text evidence="2 10">Belongs to the binding-protein-dependent transport system permease family. MalFG subfamily.</text>
</comment>
<feature type="domain" description="ABC transmembrane type-1" evidence="11">
    <location>
        <begin position="291"/>
        <end position="513"/>
    </location>
</feature>
<dbReference type="EMBL" id="SISG01000002">
    <property type="protein sequence ID" value="TBN55566.1"/>
    <property type="molecule type" value="Genomic_DNA"/>
</dbReference>
<dbReference type="RefSeq" id="WP_130983137.1">
    <property type="nucleotide sequence ID" value="NZ_SISG01000002.1"/>
</dbReference>
<evidence type="ECO:0000313" key="12">
    <source>
        <dbReference type="EMBL" id="TBN55566.1"/>
    </source>
</evidence>
<dbReference type="Pfam" id="PF16296">
    <property type="entry name" value="TM_PBP2_N"/>
    <property type="match status" value="1"/>
</dbReference>
<evidence type="ECO:0000256" key="5">
    <source>
        <dbReference type="ARBA" id="ARBA00022597"/>
    </source>
</evidence>
<feature type="transmembrane region" description="Helical" evidence="9">
    <location>
        <begin position="374"/>
        <end position="394"/>
    </location>
</feature>
<name>A0A4V2JEJ5_9MICO</name>
<feature type="transmembrane region" description="Helical" evidence="9">
    <location>
        <begin position="20"/>
        <end position="41"/>
    </location>
</feature>
<protein>
    <recommendedName>
        <fullName evidence="10">Maltose/maltodextrin transport system permease protein</fullName>
    </recommendedName>
</protein>
<dbReference type="CDD" id="cd06261">
    <property type="entry name" value="TM_PBP2"/>
    <property type="match status" value="1"/>
</dbReference>
<evidence type="ECO:0000256" key="6">
    <source>
        <dbReference type="ARBA" id="ARBA00022692"/>
    </source>
</evidence>
<dbReference type="GO" id="GO:0042956">
    <property type="term" value="P:maltodextrin transmembrane transport"/>
    <property type="evidence" value="ECO:0007669"/>
    <property type="project" value="TreeGrafter"/>
</dbReference>
<dbReference type="PROSITE" id="PS50928">
    <property type="entry name" value="ABC_TM1"/>
    <property type="match status" value="1"/>
</dbReference>
<dbReference type="InterPro" id="IPR000515">
    <property type="entry name" value="MetI-like"/>
</dbReference>
<dbReference type="AlphaFoldDB" id="A0A4V2JEJ5"/>
<gene>
    <name evidence="12" type="ORF">EYE40_15325</name>
</gene>
<dbReference type="PANTHER" id="PTHR47314">
    <property type="entry name" value="MALTOSE/MALTODEXTRIN TRANSPORT SYSTEM PERMEASE PROTEIN MALF"/>
    <property type="match status" value="1"/>
</dbReference>
<dbReference type="GO" id="GO:1990060">
    <property type="term" value="C:maltose transport complex"/>
    <property type="evidence" value="ECO:0007669"/>
    <property type="project" value="TreeGrafter"/>
</dbReference>
<proteinExistence type="inferred from homology"/>
<dbReference type="Gene3D" id="3.10.650.10">
    <property type="entry name" value="MalF N-terminal region-like"/>
    <property type="match status" value="1"/>
</dbReference>
<accession>A0A4V2JEJ5</accession>
<evidence type="ECO:0000256" key="4">
    <source>
        <dbReference type="ARBA" id="ARBA00022475"/>
    </source>
</evidence>
<keyword evidence="8 9" id="KW-0472">Membrane</keyword>
<organism evidence="12 13">
    <name type="scientific">Glaciihabitans arcticus</name>
    <dbReference type="NCBI Taxonomy" id="2668039"/>
    <lineage>
        <taxon>Bacteria</taxon>
        <taxon>Bacillati</taxon>
        <taxon>Actinomycetota</taxon>
        <taxon>Actinomycetes</taxon>
        <taxon>Micrococcales</taxon>
        <taxon>Microbacteriaceae</taxon>
        <taxon>Glaciihabitans</taxon>
    </lineage>
</organism>
<keyword evidence="3 9" id="KW-0813">Transport</keyword>
<dbReference type="Pfam" id="PF00528">
    <property type="entry name" value="BPD_transp_1"/>
    <property type="match status" value="1"/>
</dbReference>
<dbReference type="InterPro" id="IPR032550">
    <property type="entry name" value="TM_PBP2_N"/>
</dbReference>